<keyword evidence="7" id="KW-0902">Two-component regulatory system</keyword>
<dbReference type="Pfam" id="PF02518">
    <property type="entry name" value="HATPase_c"/>
    <property type="match status" value="1"/>
</dbReference>
<dbReference type="PANTHER" id="PTHR45453:SF1">
    <property type="entry name" value="PHOSPHATE REGULON SENSOR PROTEIN PHOR"/>
    <property type="match status" value="1"/>
</dbReference>
<dbReference type="Proteomes" id="UP001595807">
    <property type="component" value="Unassembled WGS sequence"/>
</dbReference>
<sequence length="410" mass="45860">MKVLNKIRLQFILIASLAIMAVLASFIIVFNSVRYVSNNAEVSTVLSILVDNDGEIPSNEELDSALEGTGLSAIRASQLFYFSFVLDDDNTLISSQLNEIKDLSESDIAEIMTELNYSKGKGTIKYEGHYYAYQIAQKKTGKLVVVLDATANIDDRSDLLWTSLQMSAYSFLFFILIVFVFSGRAIKPYIDNIENQKSFITNAGHELKTPLAIISANTEMQELLDGETEWTKSTKDQTKRLTDLINSMVTLAKMEEQLDIVLTKCDFSAIAEDAAEDFKGPVIKDGKIFEMVISPGVMVNAEEKSLFELVTILVDNANKYCDPGGTVRVTLNQTGFKRARLEVSNTFAKGEFVDYSKFFDRFYREDESRSNKVKGYGIGLSMAASMVQIFKGKISAHYKDGRITFRVILP</sequence>
<gene>
    <name evidence="10" type="ORF">ACFORF_09415</name>
</gene>
<dbReference type="SMART" id="SM00388">
    <property type="entry name" value="HisKA"/>
    <property type="match status" value="1"/>
</dbReference>
<dbReference type="SMART" id="SM00387">
    <property type="entry name" value="HATPase_c"/>
    <property type="match status" value="1"/>
</dbReference>
<dbReference type="CDD" id="cd00082">
    <property type="entry name" value="HisKA"/>
    <property type="match status" value="1"/>
</dbReference>
<dbReference type="PROSITE" id="PS50109">
    <property type="entry name" value="HIS_KIN"/>
    <property type="match status" value="1"/>
</dbReference>
<keyword evidence="8" id="KW-0812">Transmembrane</keyword>
<dbReference type="Pfam" id="PF00512">
    <property type="entry name" value="HisKA"/>
    <property type="match status" value="1"/>
</dbReference>
<organism evidence="10 11">
    <name type="scientific">Streptococcus caprae</name>
    <dbReference type="NCBI Taxonomy" id="1640501"/>
    <lineage>
        <taxon>Bacteria</taxon>
        <taxon>Bacillati</taxon>
        <taxon>Bacillota</taxon>
        <taxon>Bacilli</taxon>
        <taxon>Lactobacillales</taxon>
        <taxon>Streptococcaceae</taxon>
        <taxon>Streptococcus</taxon>
    </lineage>
</organism>
<dbReference type="InterPro" id="IPR008358">
    <property type="entry name" value="Sig_transdc_His_kin/Pase_MprB"/>
</dbReference>
<dbReference type="GO" id="GO:0016301">
    <property type="term" value="F:kinase activity"/>
    <property type="evidence" value="ECO:0007669"/>
    <property type="project" value="UniProtKB-KW"/>
</dbReference>
<dbReference type="PANTHER" id="PTHR45453">
    <property type="entry name" value="PHOSPHATE REGULON SENSOR PROTEIN PHOR"/>
    <property type="match status" value="1"/>
</dbReference>
<evidence type="ECO:0000256" key="8">
    <source>
        <dbReference type="SAM" id="Phobius"/>
    </source>
</evidence>
<proteinExistence type="predicted"/>
<dbReference type="SUPFAM" id="SSF47384">
    <property type="entry name" value="Homodimeric domain of signal transducing histidine kinase"/>
    <property type="match status" value="1"/>
</dbReference>
<dbReference type="EC" id="2.7.13.3" evidence="3"/>
<protein>
    <recommendedName>
        <fullName evidence="3">histidine kinase</fullName>
        <ecNumber evidence="3">2.7.13.3</ecNumber>
    </recommendedName>
</protein>
<evidence type="ECO:0000256" key="6">
    <source>
        <dbReference type="ARBA" id="ARBA00022777"/>
    </source>
</evidence>
<dbReference type="EMBL" id="JBHRZV010000052">
    <property type="protein sequence ID" value="MFC3928772.1"/>
    <property type="molecule type" value="Genomic_DNA"/>
</dbReference>
<feature type="transmembrane region" description="Helical" evidence="8">
    <location>
        <begin position="12"/>
        <end position="33"/>
    </location>
</feature>
<dbReference type="InterPro" id="IPR036890">
    <property type="entry name" value="HATPase_C_sf"/>
</dbReference>
<keyword evidence="4" id="KW-0597">Phosphoprotein</keyword>
<keyword evidence="11" id="KW-1185">Reference proteome</keyword>
<evidence type="ECO:0000259" key="9">
    <source>
        <dbReference type="PROSITE" id="PS50109"/>
    </source>
</evidence>
<dbReference type="RefSeq" id="WP_380427643.1">
    <property type="nucleotide sequence ID" value="NZ_JBHRZV010000052.1"/>
</dbReference>
<keyword evidence="5" id="KW-0808">Transferase</keyword>
<dbReference type="InterPro" id="IPR050351">
    <property type="entry name" value="BphY/WalK/GraS-like"/>
</dbReference>
<evidence type="ECO:0000256" key="7">
    <source>
        <dbReference type="ARBA" id="ARBA00023012"/>
    </source>
</evidence>
<name>A0ABV8CXH6_9STRE</name>
<dbReference type="Gene3D" id="3.30.565.10">
    <property type="entry name" value="Histidine kinase-like ATPase, C-terminal domain"/>
    <property type="match status" value="1"/>
</dbReference>
<accession>A0ABV8CXH6</accession>
<dbReference type="SUPFAM" id="SSF55874">
    <property type="entry name" value="ATPase domain of HSP90 chaperone/DNA topoisomerase II/histidine kinase"/>
    <property type="match status" value="1"/>
</dbReference>
<dbReference type="InterPro" id="IPR005467">
    <property type="entry name" value="His_kinase_dom"/>
</dbReference>
<comment type="caution">
    <text evidence="10">The sequence shown here is derived from an EMBL/GenBank/DDBJ whole genome shotgun (WGS) entry which is preliminary data.</text>
</comment>
<dbReference type="Gene3D" id="1.10.287.130">
    <property type="match status" value="1"/>
</dbReference>
<dbReference type="PRINTS" id="PR01780">
    <property type="entry name" value="LANTIREGPROT"/>
</dbReference>
<feature type="transmembrane region" description="Helical" evidence="8">
    <location>
        <begin position="166"/>
        <end position="186"/>
    </location>
</feature>
<keyword evidence="6 10" id="KW-0418">Kinase</keyword>
<keyword evidence="8" id="KW-1133">Transmembrane helix</keyword>
<evidence type="ECO:0000313" key="10">
    <source>
        <dbReference type="EMBL" id="MFC3928772.1"/>
    </source>
</evidence>
<dbReference type="InterPro" id="IPR003661">
    <property type="entry name" value="HisK_dim/P_dom"/>
</dbReference>
<evidence type="ECO:0000256" key="2">
    <source>
        <dbReference type="ARBA" id="ARBA00004370"/>
    </source>
</evidence>
<feature type="domain" description="Histidine kinase" evidence="9">
    <location>
        <begin position="202"/>
        <end position="410"/>
    </location>
</feature>
<keyword evidence="8" id="KW-0472">Membrane</keyword>
<dbReference type="InterPro" id="IPR003594">
    <property type="entry name" value="HATPase_dom"/>
</dbReference>
<dbReference type="InterPro" id="IPR036097">
    <property type="entry name" value="HisK_dim/P_sf"/>
</dbReference>
<comment type="catalytic activity">
    <reaction evidence="1">
        <text>ATP + protein L-histidine = ADP + protein N-phospho-L-histidine.</text>
        <dbReference type="EC" id="2.7.13.3"/>
    </reaction>
</comment>
<evidence type="ECO:0000256" key="1">
    <source>
        <dbReference type="ARBA" id="ARBA00000085"/>
    </source>
</evidence>
<comment type="subcellular location">
    <subcellularLocation>
        <location evidence="2">Membrane</location>
    </subcellularLocation>
</comment>
<evidence type="ECO:0000256" key="3">
    <source>
        <dbReference type="ARBA" id="ARBA00012438"/>
    </source>
</evidence>
<reference evidence="11" key="1">
    <citation type="journal article" date="2019" name="Int. J. Syst. Evol. Microbiol.">
        <title>The Global Catalogue of Microorganisms (GCM) 10K type strain sequencing project: providing services to taxonomists for standard genome sequencing and annotation.</title>
        <authorList>
            <consortium name="The Broad Institute Genomics Platform"/>
            <consortium name="The Broad Institute Genome Sequencing Center for Infectious Disease"/>
            <person name="Wu L."/>
            <person name="Ma J."/>
        </authorList>
    </citation>
    <scope>NUCLEOTIDE SEQUENCE [LARGE SCALE GENOMIC DNA]</scope>
    <source>
        <strain evidence="11">CCUG 67170</strain>
    </source>
</reference>
<evidence type="ECO:0000256" key="5">
    <source>
        <dbReference type="ARBA" id="ARBA00022679"/>
    </source>
</evidence>
<evidence type="ECO:0000256" key="4">
    <source>
        <dbReference type="ARBA" id="ARBA00022553"/>
    </source>
</evidence>
<evidence type="ECO:0000313" key="11">
    <source>
        <dbReference type="Proteomes" id="UP001595807"/>
    </source>
</evidence>